<reference evidence="8" key="1">
    <citation type="submission" date="2021-02" db="EMBL/GenBank/DDBJ databases">
        <authorList>
            <person name="Nowell W R."/>
        </authorList>
    </citation>
    <scope>NUCLEOTIDE SEQUENCE</scope>
</reference>
<protein>
    <recommendedName>
        <fullName evidence="6">Enoyl reductase (ER) domain-containing protein</fullName>
    </recommendedName>
</protein>
<dbReference type="GO" id="GO:0008270">
    <property type="term" value="F:zinc ion binding"/>
    <property type="evidence" value="ECO:0007669"/>
    <property type="project" value="InterPro"/>
</dbReference>
<name>A0A813V1Y9_9BILA</name>
<keyword evidence="10" id="KW-1185">Reference proteome</keyword>
<dbReference type="InterPro" id="IPR011032">
    <property type="entry name" value="GroES-like_sf"/>
</dbReference>
<dbReference type="InterPro" id="IPR013154">
    <property type="entry name" value="ADH-like_N"/>
</dbReference>
<dbReference type="EMBL" id="CAJNOH010000070">
    <property type="protein sequence ID" value="CAF0836063.1"/>
    <property type="molecule type" value="Genomic_DNA"/>
</dbReference>
<dbReference type="PROSITE" id="PS01162">
    <property type="entry name" value="QOR_ZETA_CRYSTAL"/>
    <property type="match status" value="1"/>
</dbReference>
<accession>A0A813V1Y9</accession>
<dbReference type="GO" id="GO:0005739">
    <property type="term" value="C:mitochondrion"/>
    <property type="evidence" value="ECO:0007669"/>
    <property type="project" value="UniProtKB-SubCell"/>
</dbReference>
<dbReference type="InterPro" id="IPR036291">
    <property type="entry name" value="NAD(P)-bd_dom_sf"/>
</dbReference>
<dbReference type="SUPFAM" id="SSF51735">
    <property type="entry name" value="NAD(P)-binding Rossmann-fold domains"/>
    <property type="match status" value="1"/>
</dbReference>
<dbReference type="InterPro" id="IPR020843">
    <property type="entry name" value="ER"/>
</dbReference>
<organism evidence="8 9">
    <name type="scientific">Rotaria sordida</name>
    <dbReference type="NCBI Taxonomy" id="392033"/>
    <lineage>
        <taxon>Eukaryota</taxon>
        <taxon>Metazoa</taxon>
        <taxon>Spiralia</taxon>
        <taxon>Gnathifera</taxon>
        <taxon>Rotifera</taxon>
        <taxon>Eurotatoria</taxon>
        <taxon>Bdelloidea</taxon>
        <taxon>Philodinida</taxon>
        <taxon>Philodinidae</taxon>
        <taxon>Rotaria</taxon>
    </lineage>
</organism>
<evidence type="ECO:0000313" key="10">
    <source>
        <dbReference type="Proteomes" id="UP000663870"/>
    </source>
</evidence>
<dbReference type="Gene3D" id="3.90.180.10">
    <property type="entry name" value="Medium-chain alcohol dehydrogenases, catalytic domain"/>
    <property type="match status" value="1"/>
</dbReference>
<evidence type="ECO:0000256" key="4">
    <source>
        <dbReference type="ARBA" id="ARBA00023002"/>
    </source>
</evidence>
<comment type="similarity">
    <text evidence="2">Belongs to the zinc-containing alcohol dehydrogenase family. Quinone oxidoreductase subfamily.</text>
</comment>
<dbReference type="Pfam" id="PF08240">
    <property type="entry name" value="ADH_N"/>
    <property type="match status" value="1"/>
</dbReference>
<dbReference type="SMART" id="SM00829">
    <property type="entry name" value="PKS_ER"/>
    <property type="match status" value="1"/>
</dbReference>
<dbReference type="Proteomes" id="UP000663870">
    <property type="component" value="Unassembled WGS sequence"/>
</dbReference>
<proteinExistence type="inferred from homology"/>
<dbReference type="InterPro" id="IPR002364">
    <property type="entry name" value="Quin_OxRdtase/zeta-crystal_CS"/>
</dbReference>
<dbReference type="Gene3D" id="3.40.50.720">
    <property type="entry name" value="NAD(P)-binding Rossmann-like Domain"/>
    <property type="match status" value="1"/>
</dbReference>
<dbReference type="PANTHER" id="PTHR11695">
    <property type="entry name" value="ALCOHOL DEHYDROGENASE RELATED"/>
    <property type="match status" value="1"/>
</dbReference>
<comment type="caution">
    <text evidence="8">The sequence shown here is derived from an EMBL/GenBank/DDBJ whole genome shotgun (WGS) entry which is preliminary data.</text>
</comment>
<evidence type="ECO:0000313" key="7">
    <source>
        <dbReference type="EMBL" id="CAF0784455.1"/>
    </source>
</evidence>
<dbReference type="PANTHER" id="PTHR11695:SF294">
    <property type="entry name" value="RETICULON-4-INTERACTING PROTEIN 1, MITOCHONDRIAL"/>
    <property type="match status" value="1"/>
</dbReference>
<keyword evidence="5" id="KW-0496">Mitochondrion</keyword>
<evidence type="ECO:0000256" key="2">
    <source>
        <dbReference type="ARBA" id="ARBA00010371"/>
    </source>
</evidence>
<dbReference type="InterPro" id="IPR050700">
    <property type="entry name" value="YIM1/Zinc_Alcohol_DH_Fams"/>
</dbReference>
<gene>
    <name evidence="7" type="ORF">JXQ802_LOCUS3396</name>
    <name evidence="8" type="ORF">PYM288_LOCUS6329</name>
</gene>
<dbReference type="GO" id="GO:0016491">
    <property type="term" value="F:oxidoreductase activity"/>
    <property type="evidence" value="ECO:0007669"/>
    <property type="project" value="UniProtKB-KW"/>
</dbReference>
<comment type="subcellular location">
    <subcellularLocation>
        <location evidence="1">Mitochondrion</location>
    </subcellularLocation>
</comment>
<sequence>MLKINFFPLLFVKRTIYHAIKSINESPTLYSIPSARISSGQMQAWIIYYYGDNQQFTLSDSVQVPIILSPKDVLIKVLSSSINPIDIRRREGYGGRLIDTYQSMKNILQLGGNQLNKLQFPLILGRDFCGEIIRKGPKVTKFNIGDKVYGALNVTRQGSFAQYCSAGEDEICLKPNNISDEEASALPLVSLTSWCAIRKFSGFNEENSFGKRALLIGASGGVGHIATQLLKNLGMEITALCRSDSFDYIRQIGAEDAVNYRQKDWFVELSRKPKYDFIFDTVGPRYYTFEFMSSLLNRGGTFVTIVTPIFRNVDKYGLISGLSRTAYQATKQTLTGWSNGINYRWAYYSADGNVLNEIKKLVEQNKLKIKIDSNKFSFENIPDAISYVENGHAKGKVVIQYSSFR</sequence>
<keyword evidence="4" id="KW-0560">Oxidoreductase</keyword>
<evidence type="ECO:0000256" key="1">
    <source>
        <dbReference type="ARBA" id="ARBA00004173"/>
    </source>
</evidence>
<evidence type="ECO:0000259" key="6">
    <source>
        <dbReference type="SMART" id="SM00829"/>
    </source>
</evidence>
<dbReference type="Pfam" id="PF13602">
    <property type="entry name" value="ADH_zinc_N_2"/>
    <property type="match status" value="1"/>
</dbReference>
<feature type="domain" description="Enoyl reductase (ER)" evidence="6">
    <location>
        <begin position="51"/>
        <end position="399"/>
    </location>
</feature>
<evidence type="ECO:0000313" key="9">
    <source>
        <dbReference type="Proteomes" id="UP000663854"/>
    </source>
</evidence>
<keyword evidence="3" id="KW-0809">Transit peptide</keyword>
<dbReference type="Proteomes" id="UP000663854">
    <property type="component" value="Unassembled WGS sequence"/>
</dbReference>
<dbReference type="FunFam" id="3.40.50.720:FF:000147">
    <property type="entry name" value="Reticulon-4-interacting protein 1 homolog, mitochondrial"/>
    <property type="match status" value="1"/>
</dbReference>
<evidence type="ECO:0000256" key="5">
    <source>
        <dbReference type="ARBA" id="ARBA00023128"/>
    </source>
</evidence>
<dbReference type="EMBL" id="CAJNOL010000046">
    <property type="protein sequence ID" value="CAF0784455.1"/>
    <property type="molecule type" value="Genomic_DNA"/>
</dbReference>
<evidence type="ECO:0000256" key="3">
    <source>
        <dbReference type="ARBA" id="ARBA00022946"/>
    </source>
</evidence>
<dbReference type="SUPFAM" id="SSF50129">
    <property type="entry name" value="GroES-like"/>
    <property type="match status" value="1"/>
</dbReference>
<dbReference type="AlphaFoldDB" id="A0A813V1Y9"/>
<evidence type="ECO:0000313" key="8">
    <source>
        <dbReference type="EMBL" id="CAF0836063.1"/>
    </source>
</evidence>